<reference evidence="8" key="1">
    <citation type="submission" date="2025-08" db="UniProtKB">
        <authorList>
            <consortium name="RefSeq"/>
        </authorList>
    </citation>
    <scope>IDENTIFICATION</scope>
</reference>
<dbReference type="InterPro" id="IPR008499">
    <property type="entry name" value="Leg1"/>
</dbReference>
<keyword evidence="7" id="KW-1185">Reference proteome</keyword>
<dbReference type="GO" id="GO:0005615">
    <property type="term" value="C:extracellular space"/>
    <property type="evidence" value="ECO:0007669"/>
    <property type="project" value="TreeGrafter"/>
</dbReference>
<dbReference type="RefSeq" id="XP_012684940.2">
    <property type="nucleotide sequence ID" value="XM_012829486.3"/>
</dbReference>
<proteinExistence type="inferred from homology"/>
<comment type="subcellular location">
    <subcellularLocation>
        <location evidence="1">Secreted</location>
    </subcellularLocation>
</comment>
<protein>
    <submittedName>
        <fullName evidence="8">Liver-enriched gene 1, tandem duplicate 1</fullName>
    </submittedName>
</protein>
<evidence type="ECO:0000256" key="1">
    <source>
        <dbReference type="ARBA" id="ARBA00004613"/>
    </source>
</evidence>
<organism evidence="7 8">
    <name type="scientific">Clupea harengus</name>
    <name type="common">Atlantic herring</name>
    <dbReference type="NCBI Taxonomy" id="7950"/>
    <lineage>
        <taxon>Eukaryota</taxon>
        <taxon>Metazoa</taxon>
        <taxon>Chordata</taxon>
        <taxon>Craniata</taxon>
        <taxon>Vertebrata</taxon>
        <taxon>Euteleostomi</taxon>
        <taxon>Actinopterygii</taxon>
        <taxon>Neopterygii</taxon>
        <taxon>Teleostei</taxon>
        <taxon>Clupei</taxon>
        <taxon>Clupeiformes</taxon>
        <taxon>Clupeoidei</taxon>
        <taxon>Clupeidae</taxon>
        <taxon>Clupea</taxon>
    </lineage>
</organism>
<dbReference type="AlphaFoldDB" id="A0A6P3VZI0"/>
<evidence type="ECO:0000256" key="3">
    <source>
        <dbReference type="ARBA" id="ARBA00022525"/>
    </source>
</evidence>
<dbReference type="Pfam" id="PF05612">
    <property type="entry name" value="Leg1"/>
    <property type="match status" value="1"/>
</dbReference>
<dbReference type="GeneID" id="105901968"/>
<sequence>MLFPTTCVALVLLAAVARAAVVTENGYPIMWEKAVAELKDMPTADGVVTINPWEYSQRMGMYRLLLSSTDQYMRSMGPSTNDSPLWGLPLQLGWKQKSGRLVDPTGASTCGQESADPMCISPKSWWACVNYYLSVIPFLAAVQTGVIGDGVTKITIQPAEGAEDYCTSYTDCSTKHADLMALWETFFQTMKTASESGATDSEKRDQILSTMWAAQQASLQQATTSCSERQQSYSGPEITFAQSWVNAADYVSAAYFLSNLEKSVQFMNPLPSRVLTATDSPPNIPDLTAEENHTLYIFSWMSSINRLLGGTLVRSWKSAMCSDLAREKGRALLDDLVLNPKFAVSGLLSILTEMATNC</sequence>
<keyword evidence="3" id="KW-0964">Secreted</keyword>
<evidence type="ECO:0000256" key="2">
    <source>
        <dbReference type="ARBA" id="ARBA00009122"/>
    </source>
</evidence>
<dbReference type="OrthoDB" id="17046at2759"/>
<keyword evidence="4 6" id="KW-0732">Signal</keyword>
<feature type="chain" id="PRO_5027745238" evidence="6">
    <location>
        <begin position="20"/>
        <end position="358"/>
    </location>
</feature>
<comment type="similarity">
    <text evidence="2">Belongs to the LEG1 family.</text>
</comment>
<accession>A0A6P3VZI0</accession>
<evidence type="ECO:0000313" key="7">
    <source>
        <dbReference type="Proteomes" id="UP000515152"/>
    </source>
</evidence>
<dbReference type="Proteomes" id="UP000515152">
    <property type="component" value="Chromosome 15"/>
</dbReference>
<feature type="signal peptide" evidence="6">
    <location>
        <begin position="1"/>
        <end position="19"/>
    </location>
</feature>
<dbReference type="PANTHER" id="PTHR18820">
    <property type="entry name" value="LEG1"/>
    <property type="match status" value="1"/>
</dbReference>
<gene>
    <name evidence="8" type="primary">leg1.1</name>
</gene>
<dbReference type="PANTHER" id="PTHR18820:SF1">
    <property type="entry name" value="PROTEIN LEG1 HOMOLOG"/>
    <property type="match status" value="1"/>
</dbReference>
<dbReference type="KEGG" id="char:105901968"/>
<evidence type="ECO:0000256" key="6">
    <source>
        <dbReference type="SAM" id="SignalP"/>
    </source>
</evidence>
<keyword evidence="5" id="KW-0325">Glycoprotein</keyword>
<dbReference type="CTD" id="796447"/>
<evidence type="ECO:0000256" key="4">
    <source>
        <dbReference type="ARBA" id="ARBA00022729"/>
    </source>
</evidence>
<evidence type="ECO:0000313" key="8">
    <source>
        <dbReference type="RefSeq" id="XP_012684940.2"/>
    </source>
</evidence>
<name>A0A6P3VZI0_CLUHA</name>
<evidence type="ECO:0000256" key="5">
    <source>
        <dbReference type="ARBA" id="ARBA00023180"/>
    </source>
</evidence>